<name>C4ZIK4_THASP</name>
<dbReference type="InterPro" id="IPR052194">
    <property type="entry name" value="MESH1"/>
</dbReference>
<evidence type="ECO:0000259" key="1">
    <source>
        <dbReference type="SMART" id="SM00471"/>
    </source>
</evidence>
<dbReference type="KEGG" id="tmz:Tmz1t_0356"/>
<dbReference type="eggNOG" id="COG0317">
    <property type="taxonomic scope" value="Bacteria"/>
</dbReference>
<feature type="domain" description="HD/PDEase" evidence="1">
    <location>
        <begin position="30"/>
        <end position="143"/>
    </location>
</feature>
<accession>C4ZIK4</accession>
<dbReference type="Gene3D" id="1.10.3210.10">
    <property type="entry name" value="Hypothetical protein af1432"/>
    <property type="match status" value="1"/>
</dbReference>
<dbReference type="STRING" id="85643.Tmz1t_0356"/>
<dbReference type="EMBL" id="CP001281">
    <property type="protein sequence ID" value="ACK53141.1"/>
    <property type="molecule type" value="Genomic_DNA"/>
</dbReference>
<dbReference type="AlphaFoldDB" id="C4ZIK4"/>
<dbReference type="RefSeq" id="WP_012584403.1">
    <property type="nucleotide sequence ID" value="NC_011662.2"/>
</dbReference>
<dbReference type="GO" id="GO:0008893">
    <property type="term" value="F:guanosine-3',5'-bis(diphosphate) 3'-diphosphatase activity"/>
    <property type="evidence" value="ECO:0007669"/>
    <property type="project" value="TreeGrafter"/>
</dbReference>
<reference evidence="3" key="1">
    <citation type="submission" date="2009-05" db="EMBL/GenBank/DDBJ databases">
        <title>Complete sequence of chromosome of Thauera sp. MZ1T.</title>
        <authorList>
            <consortium name="US DOE Joint Genome Institute"/>
            <person name="Lucas S."/>
            <person name="Copeland A."/>
            <person name="Lapidus A."/>
            <person name="Glavina del Rio T."/>
            <person name="Dalin E."/>
            <person name="Tice H."/>
            <person name="Bruce D."/>
            <person name="Goodwin L."/>
            <person name="Pitluck S."/>
            <person name="Sims D."/>
            <person name="Brettin T."/>
            <person name="Detter J.C."/>
            <person name="Han C."/>
            <person name="Larimer F."/>
            <person name="Land M."/>
            <person name="Hauser L."/>
            <person name="Kyrpides N."/>
            <person name="Mikhailova N."/>
            <person name="Sayler G.S."/>
        </authorList>
    </citation>
    <scope>NUCLEOTIDE SEQUENCE [LARGE SCALE GENOMIC DNA]</scope>
    <source>
        <strain evidence="3">MZ1T</strain>
    </source>
</reference>
<sequence>MTQKFDTALSLALEAHSGQIRKGTENALGLPLPYITHPVAVATLAQRYGGNEDQVIAALLHDVLEDGGPQWADPIRDAFGGQVLDLVRFCTDGLPDAQGQKSPWRERKELYLAHLRAAEGEGVLVSACDKLANLQAILLDLTEIGESVWTRFTGGKDGSLWYYVELVEAFGGRVPAALEVALRRDLAAVLELASARMDEVSKPSAE</sequence>
<keyword evidence="2" id="KW-0378">Hydrolase</keyword>
<dbReference type="Pfam" id="PF13328">
    <property type="entry name" value="HD_4"/>
    <property type="match status" value="1"/>
</dbReference>
<dbReference type="HOGENOM" id="CLU_084517_2_1_4"/>
<protein>
    <submittedName>
        <fullName evidence="2">Metal dependent phosphohydrolase</fullName>
    </submittedName>
</protein>
<dbReference type="PANTHER" id="PTHR46246:SF1">
    <property type="entry name" value="GUANOSINE-3',5'-BIS(DIPHOSPHATE) 3'-PYROPHOSPHOHYDROLASE MESH1"/>
    <property type="match status" value="1"/>
</dbReference>
<keyword evidence="3" id="KW-1185">Reference proteome</keyword>
<dbReference type="SUPFAM" id="SSF109604">
    <property type="entry name" value="HD-domain/PDEase-like"/>
    <property type="match status" value="1"/>
</dbReference>
<dbReference type="OrthoDB" id="9802385at2"/>
<dbReference type="Proteomes" id="UP000002186">
    <property type="component" value="Chromosome"/>
</dbReference>
<organism evidence="2 3">
    <name type="scientific">Thauera aminoaromatica</name>
    <dbReference type="NCBI Taxonomy" id="164330"/>
    <lineage>
        <taxon>Bacteria</taxon>
        <taxon>Pseudomonadati</taxon>
        <taxon>Pseudomonadota</taxon>
        <taxon>Betaproteobacteria</taxon>
        <taxon>Rhodocyclales</taxon>
        <taxon>Zoogloeaceae</taxon>
        <taxon>Thauera</taxon>
    </lineage>
</organism>
<evidence type="ECO:0000313" key="3">
    <source>
        <dbReference type="Proteomes" id="UP000002186"/>
    </source>
</evidence>
<proteinExistence type="predicted"/>
<dbReference type="InterPro" id="IPR003607">
    <property type="entry name" value="HD/PDEase_dom"/>
</dbReference>
<dbReference type="PANTHER" id="PTHR46246">
    <property type="entry name" value="GUANOSINE-3',5'-BIS(DIPHOSPHATE) 3'-PYROPHOSPHOHYDROLASE MESH1"/>
    <property type="match status" value="1"/>
</dbReference>
<gene>
    <name evidence="2" type="ordered locus">Tmz1t_0356</name>
</gene>
<evidence type="ECO:0000313" key="2">
    <source>
        <dbReference type="EMBL" id="ACK53141.1"/>
    </source>
</evidence>
<dbReference type="SMART" id="SM00471">
    <property type="entry name" value="HDc"/>
    <property type="match status" value="1"/>
</dbReference>
<reference evidence="2 3" key="2">
    <citation type="journal article" date="2012" name="Stand. Genomic Sci.">
        <title>Complete genome sequence of Thauera aminoaromatica strain MZ1T.</title>
        <authorList>
            <person name="Jiang K."/>
            <person name="Sanseverino J."/>
            <person name="Chauhan A."/>
            <person name="Lucas S."/>
            <person name="Copeland A."/>
            <person name="Lapidus A."/>
            <person name="Del Rio T.G."/>
            <person name="Dalin E."/>
            <person name="Tice H."/>
            <person name="Bruce D."/>
            <person name="Goodwin L."/>
            <person name="Pitluck S."/>
            <person name="Sims D."/>
            <person name="Brettin T."/>
            <person name="Detter J.C."/>
            <person name="Han C."/>
            <person name="Chang Y.J."/>
            <person name="Larimer F."/>
            <person name="Land M."/>
            <person name="Hauser L."/>
            <person name="Kyrpides N.C."/>
            <person name="Mikhailova N."/>
            <person name="Moser S."/>
            <person name="Jegier P."/>
            <person name="Close D."/>
            <person name="Debruyn J.M."/>
            <person name="Wang Y."/>
            <person name="Layton A.C."/>
            <person name="Allen M.S."/>
            <person name="Sayler G.S."/>
        </authorList>
    </citation>
    <scope>NUCLEOTIDE SEQUENCE [LARGE SCALE GENOMIC DNA]</scope>
    <source>
        <strain evidence="2 3">MZ1T</strain>
    </source>
</reference>